<gene>
    <name evidence="2" type="ORF">COV10_02460</name>
</gene>
<accession>A0A2H0RE83</accession>
<dbReference type="InterPro" id="IPR004518">
    <property type="entry name" value="MazG-like_dom"/>
</dbReference>
<sequence>MNNDTPKDKSEHTPSIRFSHWQHEIDQWFSDKGWEYWSDEEIVSQLAEGVGELAKEVKHRFGDKKKRSDEQDGDLAGELGDIMYAVVCFANKHGIRLADLPFVEAALSLDTTVDPRRLANRLFADAGRFAGVVDSFYESNEALAKHKTVLLTAARLLKTIDECASACGTSVDDATEKTIEKIARRDTKRFLRVIKPGETPDDNP</sequence>
<comment type="caution">
    <text evidence="2">The sequence shown here is derived from an EMBL/GenBank/DDBJ whole genome shotgun (WGS) entry which is preliminary data.</text>
</comment>
<dbReference type="Proteomes" id="UP000228767">
    <property type="component" value="Unassembled WGS sequence"/>
</dbReference>
<dbReference type="AlphaFoldDB" id="A0A2H0RE83"/>
<dbReference type="InterPro" id="IPR047046">
    <property type="entry name" value="YpjD/YvdC"/>
</dbReference>
<dbReference type="SUPFAM" id="SSF101386">
    <property type="entry name" value="all-alpha NTP pyrophosphatases"/>
    <property type="match status" value="1"/>
</dbReference>
<name>A0A2H0RE83_9BACT</name>
<dbReference type="Gene3D" id="1.10.287.1080">
    <property type="entry name" value="MazG-like"/>
    <property type="match status" value="1"/>
</dbReference>
<dbReference type="PANTHER" id="PTHR42692">
    <property type="entry name" value="NUCLEOTIDE PYROPHOSPHOHYDROLASE"/>
    <property type="match status" value="1"/>
</dbReference>
<evidence type="ECO:0000259" key="1">
    <source>
        <dbReference type="Pfam" id="PF03819"/>
    </source>
</evidence>
<organism evidence="2 3">
    <name type="scientific">Candidatus Vogelbacteria bacterium CG10_big_fil_rev_8_21_14_0_10_51_16</name>
    <dbReference type="NCBI Taxonomy" id="1975045"/>
    <lineage>
        <taxon>Bacteria</taxon>
        <taxon>Candidatus Vogeliibacteriota</taxon>
    </lineage>
</organism>
<dbReference type="Pfam" id="PF03819">
    <property type="entry name" value="MazG"/>
    <property type="match status" value="1"/>
</dbReference>
<evidence type="ECO:0000313" key="3">
    <source>
        <dbReference type="Proteomes" id="UP000228767"/>
    </source>
</evidence>
<dbReference type="EMBL" id="PCYI01000018">
    <property type="protein sequence ID" value="PIR44862.1"/>
    <property type="molecule type" value="Genomic_DNA"/>
</dbReference>
<evidence type="ECO:0000313" key="2">
    <source>
        <dbReference type="EMBL" id="PIR44862.1"/>
    </source>
</evidence>
<feature type="domain" description="NTP pyrophosphohydrolase MazG-like" evidence="1">
    <location>
        <begin position="40"/>
        <end position="95"/>
    </location>
</feature>
<dbReference type="PANTHER" id="PTHR42692:SF1">
    <property type="entry name" value="NUCLEOTIDE PYROPHOSPHOHYDROLASE"/>
    <property type="match status" value="1"/>
</dbReference>
<reference evidence="2 3" key="1">
    <citation type="submission" date="2017-09" db="EMBL/GenBank/DDBJ databases">
        <title>Depth-based differentiation of microbial function through sediment-hosted aquifers and enrichment of novel symbionts in the deep terrestrial subsurface.</title>
        <authorList>
            <person name="Probst A.J."/>
            <person name="Ladd B."/>
            <person name="Jarett J.K."/>
            <person name="Geller-Mcgrath D.E."/>
            <person name="Sieber C.M."/>
            <person name="Emerson J.B."/>
            <person name="Anantharaman K."/>
            <person name="Thomas B.C."/>
            <person name="Malmstrom R."/>
            <person name="Stieglmeier M."/>
            <person name="Klingl A."/>
            <person name="Woyke T."/>
            <person name="Ryan C.M."/>
            <person name="Banfield J.F."/>
        </authorList>
    </citation>
    <scope>NUCLEOTIDE SEQUENCE [LARGE SCALE GENOMIC DNA]</scope>
    <source>
        <strain evidence="2">CG10_big_fil_rev_8_21_14_0_10_51_16</strain>
    </source>
</reference>
<proteinExistence type="predicted"/>
<protein>
    <recommendedName>
        <fullName evidence="1">NTP pyrophosphohydrolase MazG-like domain-containing protein</fullName>
    </recommendedName>
</protein>